<dbReference type="STRING" id="180332.GCA_000797495_00132"/>
<dbReference type="InterPro" id="IPR002881">
    <property type="entry name" value="DUF58"/>
</dbReference>
<dbReference type="PANTHER" id="PTHR34351:SF2">
    <property type="entry name" value="DUF58 DOMAIN-CONTAINING PROTEIN"/>
    <property type="match status" value="1"/>
</dbReference>
<keyword evidence="1" id="KW-1133">Transmembrane helix</keyword>
<reference evidence="3 4" key="1">
    <citation type="journal article" date="2019" name="Anaerobe">
        <title>Detection of Robinsoniella peoriensis in multiple bone samples of a trauma patient.</title>
        <authorList>
            <person name="Schrottner P."/>
            <person name="Hartwich K."/>
            <person name="Bunk B."/>
            <person name="Schober I."/>
            <person name="Helbig S."/>
            <person name="Rudolph W.W."/>
            <person name="Gunzer F."/>
        </authorList>
    </citation>
    <scope>NUCLEOTIDE SEQUENCE [LARGE SCALE GENOMIC DNA]</scope>
    <source>
        <strain evidence="3 4">DSM 106044</strain>
    </source>
</reference>
<dbReference type="Proteomes" id="UP000306509">
    <property type="component" value="Unassembled WGS sequence"/>
</dbReference>
<sequence length="367" mass="42739">MKNKIIYLLVLAATVFFGIMYDGKFLLILMLFEVLFATAMFLMSWMLAYGISIRLEVKGPVASKEEMIPVEIYVKNNCWLPVNHIVMRLVLSNGFSGHGEKERVKGAVQGSSEVRIQCSISSRYCGQVQIMLERIKVYDYLMLFSRKRKMQEKIQVNILPAVHHIEAEVSERTRRFPVEGEEYETHRSGDDPSEIYQVREFRNGDTLQRVHWKLSARTDELMTKEFSMPKGCKILFLLNFYWESSKGQMLDQMNAFLETAVSLSNALAREECPHYVAWYDKVHNELVRKQVENEESFYEMMEELLTAVFYFESYDMEAGYRAEYPGGNFSTVMMLDGNLQLIMNGEARAQFLKEDIKSQLEGYFLQV</sequence>
<feature type="transmembrane region" description="Helical" evidence="1">
    <location>
        <begin position="27"/>
        <end position="48"/>
    </location>
</feature>
<dbReference type="AlphaFoldDB" id="A0A4U8Q709"/>
<dbReference type="RefSeq" id="WP_138002520.1">
    <property type="nucleotide sequence ID" value="NZ_QGQD01000050.1"/>
</dbReference>
<evidence type="ECO:0000259" key="2">
    <source>
        <dbReference type="Pfam" id="PF01882"/>
    </source>
</evidence>
<gene>
    <name evidence="3" type="ORF">DSM106044_02433</name>
</gene>
<dbReference type="PANTHER" id="PTHR34351">
    <property type="entry name" value="SLR1927 PROTEIN-RELATED"/>
    <property type="match status" value="1"/>
</dbReference>
<feature type="domain" description="DUF58" evidence="2">
    <location>
        <begin position="197"/>
        <end position="239"/>
    </location>
</feature>
<protein>
    <recommendedName>
        <fullName evidence="2">DUF58 domain-containing protein</fullName>
    </recommendedName>
</protein>
<organism evidence="3 4">
    <name type="scientific">Robinsoniella peoriensis</name>
    <dbReference type="NCBI Taxonomy" id="180332"/>
    <lineage>
        <taxon>Bacteria</taxon>
        <taxon>Bacillati</taxon>
        <taxon>Bacillota</taxon>
        <taxon>Clostridia</taxon>
        <taxon>Lachnospirales</taxon>
        <taxon>Lachnospiraceae</taxon>
        <taxon>Robinsoniella</taxon>
    </lineage>
</organism>
<evidence type="ECO:0000256" key="1">
    <source>
        <dbReference type="SAM" id="Phobius"/>
    </source>
</evidence>
<accession>A0A4U8Q709</accession>
<dbReference type="Pfam" id="PF01882">
    <property type="entry name" value="DUF58"/>
    <property type="match status" value="1"/>
</dbReference>
<name>A0A4U8Q709_9FIRM</name>
<feature type="transmembrane region" description="Helical" evidence="1">
    <location>
        <begin position="5"/>
        <end position="21"/>
    </location>
</feature>
<proteinExistence type="predicted"/>
<evidence type="ECO:0000313" key="4">
    <source>
        <dbReference type="Proteomes" id="UP000306509"/>
    </source>
</evidence>
<evidence type="ECO:0000313" key="3">
    <source>
        <dbReference type="EMBL" id="TLD00685.1"/>
    </source>
</evidence>
<comment type="caution">
    <text evidence="3">The sequence shown here is derived from an EMBL/GenBank/DDBJ whole genome shotgun (WGS) entry which is preliminary data.</text>
</comment>
<keyword evidence="4" id="KW-1185">Reference proteome</keyword>
<keyword evidence="1" id="KW-0812">Transmembrane</keyword>
<keyword evidence="1" id="KW-0472">Membrane</keyword>
<dbReference type="EMBL" id="QGQD01000050">
    <property type="protein sequence ID" value="TLD00685.1"/>
    <property type="molecule type" value="Genomic_DNA"/>
</dbReference>